<keyword evidence="1" id="KW-0812">Transmembrane</keyword>
<evidence type="ECO:0000313" key="3">
    <source>
        <dbReference type="Proteomes" id="UP001156836"/>
    </source>
</evidence>
<sequence>MRARRGQRGFAYAWVLMMVLVMGIYLAELGDVWQTRIRRAREEQLLQVGDEIRRAIKAYTEQDAGQGGGGQYPKTLDDLVQDPRVPFARRFLRKAYKDPITGEDWSYIGAPGGGFMGVYSKSNDKPLKQWGFTAQYASFTDKPSYQEWKFAHWPGGGSRTR</sequence>
<evidence type="ECO:0000313" key="2">
    <source>
        <dbReference type="EMBL" id="GLS03760.1"/>
    </source>
</evidence>
<keyword evidence="1" id="KW-1133">Transmembrane helix</keyword>
<keyword evidence="1" id="KW-0472">Membrane</keyword>
<evidence type="ECO:0000256" key="1">
    <source>
        <dbReference type="SAM" id="Phobius"/>
    </source>
</evidence>
<dbReference type="EMBL" id="BSOZ01000008">
    <property type="protein sequence ID" value="GLS03760.1"/>
    <property type="molecule type" value="Genomic_DNA"/>
</dbReference>
<proteinExistence type="predicted"/>
<gene>
    <name evidence="2" type="primary">tklG</name>
    <name evidence="2" type="ORF">GCM10007860_09050</name>
</gene>
<reference evidence="3" key="1">
    <citation type="journal article" date="2019" name="Int. J. Syst. Evol. Microbiol.">
        <title>The Global Catalogue of Microorganisms (GCM) 10K type strain sequencing project: providing services to taxonomists for standard genome sequencing and annotation.</title>
        <authorList>
            <consortium name="The Broad Institute Genomics Platform"/>
            <consortium name="The Broad Institute Genome Sequencing Center for Infectious Disease"/>
            <person name="Wu L."/>
            <person name="Ma J."/>
        </authorList>
    </citation>
    <scope>NUCLEOTIDE SEQUENCE [LARGE SCALE GENOMIC DNA]</scope>
    <source>
        <strain evidence="3">NBRC 104970</strain>
    </source>
</reference>
<feature type="transmembrane region" description="Helical" evidence="1">
    <location>
        <begin position="9"/>
        <end position="27"/>
    </location>
</feature>
<dbReference type="SUPFAM" id="SSF54523">
    <property type="entry name" value="Pili subunits"/>
    <property type="match status" value="1"/>
</dbReference>
<organism evidence="2 3">
    <name type="scientific">Chitiniphilus shinanonensis</name>
    <dbReference type="NCBI Taxonomy" id="553088"/>
    <lineage>
        <taxon>Bacteria</taxon>
        <taxon>Pseudomonadati</taxon>
        <taxon>Pseudomonadota</taxon>
        <taxon>Betaproteobacteria</taxon>
        <taxon>Neisseriales</taxon>
        <taxon>Chitinibacteraceae</taxon>
        <taxon>Chitiniphilus</taxon>
    </lineage>
</organism>
<dbReference type="Proteomes" id="UP001156836">
    <property type="component" value="Unassembled WGS sequence"/>
</dbReference>
<keyword evidence="3" id="KW-1185">Reference proteome</keyword>
<accession>A0ABQ6BP16</accession>
<protein>
    <submittedName>
        <fullName evidence="2">Type II secretion system pseudopilin TklG</fullName>
    </submittedName>
</protein>
<dbReference type="InterPro" id="IPR045584">
    <property type="entry name" value="Pilin-like"/>
</dbReference>
<comment type="caution">
    <text evidence="2">The sequence shown here is derived from an EMBL/GenBank/DDBJ whole genome shotgun (WGS) entry which is preliminary data.</text>
</comment>
<name>A0ABQ6BP16_9NEIS</name>